<dbReference type="InterPro" id="IPR035897">
    <property type="entry name" value="Toll_tir_struct_dom_sf"/>
</dbReference>
<dbReference type="Gene3D" id="3.40.50.10140">
    <property type="entry name" value="Toll/interleukin-1 receptor homology (TIR) domain"/>
    <property type="match status" value="1"/>
</dbReference>
<keyword evidence="8" id="KW-1185">Reference proteome</keyword>
<dbReference type="Gene3D" id="3.80.10.10">
    <property type="entry name" value="Ribonuclease Inhibitor"/>
    <property type="match status" value="2"/>
</dbReference>
<dbReference type="InParanoid" id="A0A0R0EE48"/>
<evidence type="ECO:0000256" key="4">
    <source>
        <dbReference type="ARBA" id="ARBA00023027"/>
    </source>
</evidence>
<dbReference type="SUPFAM" id="SSF46785">
    <property type="entry name" value="Winged helix' DNA-binding domain"/>
    <property type="match status" value="1"/>
</dbReference>
<dbReference type="SUPFAM" id="SSF52540">
    <property type="entry name" value="P-loop containing nucleoside triphosphate hydrolases"/>
    <property type="match status" value="1"/>
</dbReference>
<dbReference type="GO" id="GO:0006952">
    <property type="term" value="P:defense response"/>
    <property type="evidence" value="ECO:0007669"/>
    <property type="project" value="UniProtKB-KW"/>
</dbReference>
<dbReference type="GO" id="GO:0043531">
    <property type="term" value="F:ADP binding"/>
    <property type="evidence" value="ECO:0007669"/>
    <property type="project" value="InterPro"/>
</dbReference>
<evidence type="ECO:0000256" key="3">
    <source>
        <dbReference type="ARBA" id="ARBA00022821"/>
    </source>
</evidence>
<dbReference type="InterPro" id="IPR058546">
    <property type="entry name" value="RPS4B/Roq1-like_LRR"/>
</dbReference>
<evidence type="ECO:0000313" key="7">
    <source>
        <dbReference type="EnsemblPlants" id="KRG88483"/>
    </source>
</evidence>
<reference evidence="6" key="3">
    <citation type="submission" date="2018-07" db="EMBL/GenBank/DDBJ databases">
        <title>WGS assembly of Glycine max.</title>
        <authorList>
            <person name="Schmutz J."/>
            <person name="Cannon S."/>
            <person name="Schlueter J."/>
            <person name="Ma J."/>
            <person name="Mitros T."/>
            <person name="Nelson W."/>
            <person name="Hyten D."/>
            <person name="Song Q."/>
            <person name="Thelen J."/>
            <person name="Cheng J."/>
            <person name="Xu D."/>
            <person name="Hellsten U."/>
            <person name="May G."/>
            <person name="Yu Y."/>
            <person name="Sakurai T."/>
            <person name="Umezawa T."/>
            <person name="Bhattacharyya M."/>
            <person name="Sandhu D."/>
            <person name="Valliyodan B."/>
            <person name="Lindquist E."/>
            <person name="Peto M."/>
            <person name="Grant D."/>
            <person name="Shu S."/>
            <person name="Goodstein D."/>
            <person name="Barry K."/>
            <person name="Futrell-Griggs M."/>
            <person name="Abernathy B."/>
            <person name="Du J."/>
            <person name="Tian Z."/>
            <person name="Zhu L."/>
            <person name="Gill N."/>
            <person name="Joshi T."/>
            <person name="Libault M."/>
            <person name="Sethuraman A."/>
            <person name="Zhang X."/>
            <person name="Shinozaki K."/>
            <person name="Nguyen H."/>
            <person name="Wing R."/>
            <person name="Cregan P."/>
            <person name="Specht J."/>
            <person name="Grimwood J."/>
            <person name="Rokhsar D."/>
            <person name="Stacey G."/>
            <person name="Shoemaker R."/>
            <person name="Jackson S."/>
        </authorList>
    </citation>
    <scope>NUCLEOTIDE SEQUENCE</scope>
    <source>
        <tissue evidence="6">Callus</tissue>
    </source>
</reference>
<dbReference type="EnsemblPlants" id="KRG88483">
    <property type="protein sequence ID" value="KRG88483"/>
    <property type="gene ID" value="GLYMA_U035400"/>
</dbReference>
<dbReference type="Gene3D" id="1.10.8.430">
    <property type="entry name" value="Helical domain of apoptotic protease-activating factors"/>
    <property type="match status" value="1"/>
</dbReference>
<dbReference type="InterPro" id="IPR032675">
    <property type="entry name" value="LRR_dom_sf"/>
</dbReference>
<dbReference type="OMA" id="CINITEI"/>
<evidence type="ECO:0000313" key="8">
    <source>
        <dbReference type="Proteomes" id="UP000008827"/>
    </source>
</evidence>
<accession>A0A0R0EE48</accession>
<dbReference type="SMR" id="A0A0R0EE48"/>
<feature type="domain" description="TIR" evidence="5">
    <location>
        <begin position="10"/>
        <end position="177"/>
    </location>
</feature>
<protein>
    <recommendedName>
        <fullName evidence="5">TIR domain-containing protein</fullName>
    </recommendedName>
</protein>
<dbReference type="Gene3D" id="3.40.50.300">
    <property type="entry name" value="P-loop containing nucleotide triphosphate hydrolases"/>
    <property type="match status" value="1"/>
</dbReference>
<dbReference type="GO" id="GO:0007165">
    <property type="term" value="P:signal transduction"/>
    <property type="evidence" value="ECO:0007669"/>
    <property type="project" value="InterPro"/>
</dbReference>
<evidence type="ECO:0000256" key="1">
    <source>
        <dbReference type="ARBA" id="ARBA00022614"/>
    </source>
</evidence>
<keyword evidence="4" id="KW-0520">NAD</keyword>
<dbReference type="PROSITE" id="PS50104">
    <property type="entry name" value="TIR"/>
    <property type="match status" value="1"/>
</dbReference>
<dbReference type="InterPro" id="IPR036390">
    <property type="entry name" value="WH_DNA-bd_sf"/>
</dbReference>
<dbReference type="EMBL" id="KZ847319">
    <property type="protein sequence ID" value="KRG88483.1"/>
    <property type="molecule type" value="Genomic_DNA"/>
</dbReference>
<proteinExistence type="predicted"/>
<dbReference type="Pfam" id="PF01582">
    <property type="entry name" value="TIR"/>
    <property type="match status" value="1"/>
</dbReference>
<dbReference type="PANTHER" id="PTHR11017:SF431">
    <property type="entry name" value="ADP-RIBOSYL CYCLASE_CYCLIC ADP-RIBOSE HYDROLASE"/>
    <property type="match status" value="1"/>
</dbReference>
<keyword evidence="3" id="KW-0611">Plant defense</keyword>
<dbReference type="FunFam" id="3.40.50.10140:FF:000007">
    <property type="entry name" value="Disease resistance protein (TIR-NBS-LRR class)"/>
    <property type="match status" value="1"/>
</dbReference>
<dbReference type="InterPro" id="IPR058192">
    <property type="entry name" value="WHD_ROQ1-like"/>
</dbReference>
<dbReference type="SUPFAM" id="SSF52058">
    <property type="entry name" value="L domain-like"/>
    <property type="match status" value="1"/>
</dbReference>
<dbReference type="Proteomes" id="UP000008827">
    <property type="component" value="Unassembled WGS sequence"/>
</dbReference>
<dbReference type="Pfam" id="PF23286">
    <property type="entry name" value="LRR_13"/>
    <property type="match status" value="1"/>
</dbReference>
<keyword evidence="2" id="KW-0677">Repeat</keyword>
<dbReference type="InterPro" id="IPR000157">
    <property type="entry name" value="TIR_dom"/>
</dbReference>
<dbReference type="SMART" id="SM00255">
    <property type="entry name" value="TIR"/>
    <property type="match status" value="1"/>
</dbReference>
<dbReference type="InterPro" id="IPR002182">
    <property type="entry name" value="NB-ARC"/>
</dbReference>
<reference evidence="7" key="2">
    <citation type="submission" date="2018-02" db="UniProtKB">
        <authorList>
            <consortium name="EnsemblPlants"/>
        </authorList>
    </citation>
    <scope>IDENTIFICATION</scope>
    <source>
        <strain evidence="7">Williams 82</strain>
    </source>
</reference>
<dbReference type="SUPFAM" id="SSF52200">
    <property type="entry name" value="Toll/Interleukin receptor TIR domain"/>
    <property type="match status" value="1"/>
</dbReference>
<keyword evidence="1" id="KW-0433">Leucine-rich repeat</keyword>
<dbReference type="PANTHER" id="PTHR11017">
    <property type="entry name" value="LEUCINE-RICH REPEAT-CONTAINING PROTEIN"/>
    <property type="match status" value="1"/>
</dbReference>
<dbReference type="InterPro" id="IPR042197">
    <property type="entry name" value="Apaf_helical"/>
</dbReference>
<dbReference type="AlphaFoldDB" id="A0A0R0EE48"/>
<evidence type="ECO:0000256" key="2">
    <source>
        <dbReference type="ARBA" id="ARBA00022737"/>
    </source>
</evidence>
<dbReference type="PRINTS" id="PR00364">
    <property type="entry name" value="DISEASERSIST"/>
</dbReference>
<gene>
    <name evidence="6" type="ORF">GLYMA_U035400</name>
</gene>
<dbReference type="Pfam" id="PF00560">
    <property type="entry name" value="LRR_1"/>
    <property type="match status" value="1"/>
</dbReference>
<dbReference type="Pfam" id="PF23282">
    <property type="entry name" value="WHD_ROQ1"/>
    <property type="match status" value="1"/>
</dbReference>
<dbReference type="InterPro" id="IPR027417">
    <property type="entry name" value="P-loop_NTPase"/>
</dbReference>
<dbReference type="Gramene" id="KRG88483">
    <property type="protein sequence ID" value="KRG88483"/>
    <property type="gene ID" value="GLYMA_U035400"/>
</dbReference>
<evidence type="ECO:0000259" key="5">
    <source>
        <dbReference type="PROSITE" id="PS50104"/>
    </source>
</evidence>
<name>A0A0R0EE48_SOYBN</name>
<reference evidence="6" key="1">
    <citation type="journal article" date="2010" name="Nature">
        <title>Genome sequence of the palaeopolyploid soybean.</title>
        <authorList>
            <person name="Schmutz J."/>
            <person name="Cannon S.B."/>
            <person name="Schlueter J."/>
            <person name="Ma J."/>
            <person name="Mitros T."/>
            <person name="Nelson W."/>
            <person name="Hyten D.L."/>
            <person name="Song Q."/>
            <person name="Thelen J.J."/>
            <person name="Cheng J."/>
            <person name="Xu D."/>
            <person name="Hellsten U."/>
            <person name="May G.D."/>
            <person name="Yu Y."/>
            <person name="Sakurai T."/>
            <person name="Umezawa T."/>
            <person name="Bhattacharyya M.K."/>
            <person name="Sandhu D."/>
            <person name="Valliyodan B."/>
            <person name="Lindquist E."/>
            <person name="Peto M."/>
            <person name="Grant D."/>
            <person name="Shu S."/>
            <person name="Goodstein D."/>
            <person name="Barry K."/>
            <person name="Futrell-Griggs M."/>
            <person name="Abernathy B."/>
            <person name="Du J."/>
            <person name="Tian Z."/>
            <person name="Zhu L."/>
            <person name="Gill N."/>
            <person name="Joshi T."/>
            <person name="Libault M."/>
            <person name="Sethuraman A."/>
            <person name="Zhang X.-C."/>
            <person name="Shinozaki K."/>
            <person name="Nguyen H.T."/>
            <person name="Wing R.A."/>
            <person name="Cregan P."/>
            <person name="Specht J."/>
            <person name="Grimwood J."/>
            <person name="Rokhsar D."/>
            <person name="Stacey G."/>
            <person name="Shoemaker R.C."/>
            <person name="Jackson S.A."/>
        </authorList>
    </citation>
    <scope>NUCLEOTIDE SEQUENCE</scope>
    <source>
        <tissue evidence="6">Callus</tissue>
    </source>
</reference>
<dbReference type="InterPro" id="IPR044974">
    <property type="entry name" value="Disease_R_plants"/>
</dbReference>
<evidence type="ECO:0000313" key="6">
    <source>
        <dbReference type="EMBL" id="KRG88483.1"/>
    </source>
</evidence>
<sequence>MAATTHSLASIFDVFLSFRGEDTRHGFTGNLYRALCDKGIHTFFDEVKLHSGDEITPALSNAIQESRIAITVLSQNYASSSFCLDELVTILHCKSEGLLVIPVFYKVDPSDVRHQKGSYREAMAKHQKGFKAKKEKLQKWRMALHQVADLSGYHFKDGDAYEYKFIGSIVEKLSRKINRTSLHIADYPVGLESQVTEVMKLLDVGSDDLVQIIGIHGMGGLGKTTLALEVYNLIALHFDESCFLQNVREESNKHGLKHLQSILPSKLLGEKDITLTSWQEGASTIQHRLQRKKAIVERPDWFGPGSRVIITTRDKHLLKYHEVERTYEVKVLNQNDALQLLTWKAFKREKIHPSYEEVLNGVVAYASGLPLALEIIGSNLFDKTVAEWESAVEYYKRIPSHEILKILNVSFDALEEEQKNVFLDIACCFKGYKWTEVDDILRALYGNCKKHHIGVLVEKSLIKRSWCDTVEMHDLIQDMGREIERQRSPEEPGKCKRLLSPKDIIQVLKHNTGTSKIEIICVDFSISDKEETVEWNENAFMKMENLKILIIRNGKFSKGPSYFPEGLRVLEWHRYPSNCLPSNFDPMNLVICKLPNSSIKSFEFHGPSKAILNFDQCEFLTKIPDVSDLANLRELSFEGCESLVALSAYGCRKLTSFPPLNLTSLETLELSHCSSLDYFPEILGEMENIKSLELDGLPIKELPFSFQNLIGLQLLSLWSCGIVQLRCSLAMMPNLFRFQIKNCNRFARVGYLDLSGNNFTILPEFFKELKFLRALMVSDCEHLQEIRGLPPNLCYFHARNCASLTSSSKSMFLNQVLSFLLLYRI</sequence>
<dbReference type="Pfam" id="PF00931">
    <property type="entry name" value="NB-ARC"/>
    <property type="match status" value="1"/>
</dbReference>
<organism evidence="7">
    <name type="scientific">Glycine max</name>
    <name type="common">Soybean</name>
    <name type="synonym">Glycine hispida</name>
    <dbReference type="NCBI Taxonomy" id="3847"/>
    <lineage>
        <taxon>Eukaryota</taxon>
        <taxon>Viridiplantae</taxon>
        <taxon>Streptophyta</taxon>
        <taxon>Embryophyta</taxon>
        <taxon>Tracheophyta</taxon>
        <taxon>Spermatophyta</taxon>
        <taxon>Magnoliopsida</taxon>
        <taxon>eudicotyledons</taxon>
        <taxon>Gunneridae</taxon>
        <taxon>Pentapetalae</taxon>
        <taxon>rosids</taxon>
        <taxon>fabids</taxon>
        <taxon>Fabales</taxon>
        <taxon>Fabaceae</taxon>
        <taxon>Papilionoideae</taxon>
        <taxon>50 kb inversion clade</taxon>
        <taxon>NPAAA clade</taxon>
        <taxon>indigoferoid/millettioid clade</taxon>
        <taxon>Phaseoleae</taxon>
        <taxon>Glycine</taxon>
        <taxon>Glycine subgen. Soja</taxon>
    </lineage>
</organism>
<dbReference type="InterPro" id="IPR001611">
    <property type="entry name" value="Leu-rich_rpt"/>
</dbReference>